<dbReference type="EMBL" id="JAMYWD010000011">
    <property type="protein sequence ID" value="KAJ4956994.1"/>
    <property type="molecule type" value="Genomic_DNA"/>
</dbReference>
<reference evidence="2" key="1">
    <citation type="journal article" date="2023" name="Plant J.">
        <title>The genome of the king protea, Protea cynaroides.</title>
        <authorList>
            <person name="Chang J."/>
            <person name="Duong T.A."/>
            <person name="Schoeman C."/>
            <person name="Ma X."/>
            <person name="Roodt D."/>
            <person name="Barker N."/>
            <person name="Li Z."/>
            <person name="Van de Peer Y."/>
            <person name="Mizrachi E."/>
        </authorList>
    </citation>
    <scope>NUCLEOTIDE SEQUENCE</scope>
    <source>
        <tissue evidence="2">Young leaves</tissue>
    </source>
</reference>
<dbReference type="PANTHER" id="PTHR12242:SF6">
    <property type="entry name" value="PROTEIN ROLLING PROTEIN"/>
    <property type="match status" value="1"/>
</dbReference>
<sequence length="340" mass="39645">MALVIYWYDFICFAIIAGAFFFALWLIVRKEGGGKCDYDQTMYESLLVANSDPEGSEFDGLLRRPGYIDSTQLWTTCWRGLHPAWLLAVRMLSAALMGTILWWDDCKYDSSIFIYYTEWTFTLIIVYFVLGTIISAHGCWTYVKKPQNEVPKRDLEETSESTTTISFRTNKVRGTIKLQSHWEQEETKQMAGFWGYLMQIVFQTCAGAVMLTDIVFWFLIVPFLSIAHFSLNTLMGCMHTLNLVFLLLDTAINRLSFPWFRIAYFMLWSCIYVIFQWVIHACGYKLWPYPFLELSTPWAPVWYLCMAVIHLPCYGIYALIMKGKNALFSKLFPYAYIRSS</sequence>
<accession>A0A9Q0H4J2</accession>
<keyword evidence="1" id="KW-0812">Transmembrane</keyword>
<dbReference type="OrthoDB" id="419711at2759"/>
<gene>
    <name evidence="2" type="ORF">NE237_013777</name>
</gene>
<evidence type="ECO:0000256" key="1">
    <source>
        <dbReference type="SAM" id="Phobius"/>
    </source>
</evidence>
<feature type="transmembrane region" description="Helical" evidence="1">
    <location>
        <begin position="226"/>
        <end position="248"/>
    </location>
</feature>
<dbReference type="PANTHER" id="PTHR12242">
    <property type="entry name" value="OS02G0130600 PROTEIN-RELATED"/>
    <property type="match status" value="1"/>
</dbReference>
<dbReference type="Proteomes" id="UP001141806">
    <property type="component" value="Unassembled WGS sequence"/>
</dbReference>
<dbReference type="AlphaFoldDB" id="A0A9Q0H4J2"/>
<feature type="transmembrane region" description="Helical" evidence="1">
    <location>
        <begin position="84"/>
        <end position="103"/>
    </location>
</feature>
<feature type="transmembrane region" description="Helical" evidence="1">
    <location>
        <begin position="6"/>
        <end position="28"/>
    </location>
</feature>
<protein>
    <recommendedName>
        <fullName evidence="4">Transmembrane protein</fullName>
    </recommendedName>
</protein>
<evidence type="ECO:0000313" key="3">
    <source>
        <dbReference type="Proteomes" id="UP001141806"/>
    </source>
</evidence>
<dbReference type="GO" id="GO:0016020">
    <property type="term" value="C:membrane"/>
    <property type="evidence" value="ECO:0007669"/>
    <property type="project" value="TreeGrafter"/>
</dbReference>
<keyword evidence="1" id="KW-1133">Transmembrane helix</keyword>
<comment type="caution">
    <text evidence="2">The sequence shown here is derived from an EMBL/GenBank/DDBJ whole genome shotgun (WGS) entry which is preliminary data.</text>
</comment>
<feature type="transmembrane region" description="Helical" evidence="1">
    <location>
        <begin position="260"/>
        <end position="279"/>
    </location>
</feature>
<keyword evidence="1" id="KW-0472">Membrane</keyword>
<proteinExistence type="predicted"/>
<feature type="transmembrane region" description="Helical" evidence="1">
    <location>
        <begin position="123"/>
        <end position="143"/>
    </location>
</feature>
<organism evidence="2 3">
    <name type="scientific">Protea cynaroides</name>
    <dbReference type="NCBI Taxonomy" id="273540"/>
    <lineage>
        <taxon>Eukaryota</taxon>
        <taxon>Viridiplantae</taxon>
        <taxon>Streptophyta</taxon>
        <taxon>Embryophyta</taxon>
        <taxon>Tracheophyta</taxon>
        <taxon>Spermatophyta</taxon>
        <taxon>Magnoliopsida</taxon>
        <taxon>Proteales</taxon>
        <taxon>Proteaceae</taxon>
        <taxon>Protea</taxon>
    </lineage>
</organism>
<evidence type="ECO:0008006" key="4">
    <source>
        <dbReference type="Google" id="ProtNLM"/>
    </source>
</evidence>
<feature type="transmembrane region" description="Helical" evidence="1">
    <location>
        <begin position="196"/>
        <end position="220"/>
    </location>
</feature>
<name>A0A9Q0H4J2_9MAGN</name>
<evidence type="ECO:0000313" key="2">
    <source>
        <dbReference type="EMBL" id="KAJ4956994.1"/>
    </source>
</evidence>
<feature type="transmembrane region" description="Helical" evidence="1">
    <location>
        <begin position="299"/>
        <end position="320"/>
    </location>
</feature>
<keyword evidence="3" id="KW-1185">Reference proteome</keyword>